<evidence type="ECO:0000256" key="6">
    <source>
        <dbReference type="ARBA" id="ARBA00022737"/>
    </source>
</evidence>
<evidence type="ECO:0000256" key="9">
    <source>
        <dbReference type="ARBA" id="ARBA00022801"/>
    </source>
</evidence>
<dbReference type="CDD" id="cd00593">
    <property type="entry name" value="RIBOc"/>
    <property type="match status" value="2"/>
</dbReference>
<dbReference type="Gene3D" id="1.10.1520.10">
    <property type="entry name" value="Ribonuclease III domain"/>
    <property type="match status" value="2"/>
</dbReference>
<dbReference type="GO" id="GO:0004525">
    <property type="term" value="F:ribonuclease III activity"/>
    <property type="evidence" value="ECO:0007669"/>
    <property type="project" value="InterPro"/>
</dbReference>
<dbReference type="Proteomes" id="UP000826271">
    <property type="component" value="Unassembled WGS sequence"/>
</dbReference>
<dbReference type="FunFam" id="1.10.1520.10:FF:000004">
    <property type="entry name" value="Endoribonuclease dicer-like 1"/>
    <property type="match status" value="1"/>
</dbReference>
<dbReference type="InterPro" id="IPR005034">
    <property type="entry name" value="Dicer_dimerisation"/>
</dbReference>
<keyword evidence="11" id="KW-0067">ATP-binding</keyword>
<dbReference type="InterPro" id="IPR011545">
    <property type="entry name" value="DEAD/DEAH_box_helicase_dom"/>
</dbReference>
<keyword evidence="10" id="KW-0347">Helicase</keyword>
<dbReference type="InterPro" id="IPR014001">
    <property type="entry name" value="Helicase_ATP-bd"/>
</dbReference>
<evidence type="ECO:0000256" key="3">
    <source>
        <dbReference type="ARBA" id="ARBA00004123"/>
    </source>
</evidence>
<dbReference type="PROSITE" id="PS00517">
    <property type="entry name" value="RNASE_3_1"/>
    <property type="match status" value="1"/>
</dbReference>
<dbReference type="FunFam" id="3.40.50.300:FF:000705">
    <property type="entry name" value="Endoribonuclease dicer-like protein"/>
    <property type="match status" value="1"/>
</dbReference>
<comment type="subcellular location">
    <subcellularLocation>
        <location evidence="3">Nucleus</location>
    </subcellularLocation>
</comment>
<evidence type="ECO:0000313" key="25">
    <source>
        <dbReference type="Proteomes" id="UP000826271"/>
    </source>
</evidence>
<evidence type="ECO:0000259" key="21">
    <source>
        <dbReference type="PROSITE" id="PS51192"/>
    </source>
</evidence>
<evidence type="ECO:0000256" key="4">
    <source>
        <dbReference type="ARBA" id="ARBA00022722"/>
    </source>
</evidence>
<evidence type="ECO:0000256" key="15">
    <source>
        <dbReference type="ARBA" id="ARBA00023211"/>
    </source>
</evidence>
<evidence type="ECO:0000256" key="2">
    <source>
        <dbReference type="ARBA" id="ARBA00001946"/>
    </source>
</evidence>
<feature type="domain" description="Dicer dsRNA-binding fold" evidence="23">
    <location>
        <begin position="559"/>
        <end position="645"/>
    </location>
</feature>
<keyword evidence="14" id="KW-0943">RNA-mediated gene silencing</keyword>
<dbReference type="PANTHER" id="PTHR14950">
    <property type="entry name" value="DICER-RELATED"/>
    <property type="match status" value="1"/>
</dbReference>
<keyword evidence="6" id="KW-0677">Repeat</keyword>
<dbReference type="Gene3D" id="2.170.260.10">
    <property type="entry name" value="paz domain"/>
    <property type="match status" value="1"/>
</dbReference>
<comment type="similarity">
    <text evidence="17 18">Belongs to the helicase family. Dicer subfamily.</text>
</comment>
<reference evidence="24" key="1">
    <citation type="submission" date="2019-10" db="EMBL/GenBank/DDBJ databases">
        <authorList>
            <person name="Zhang R."/>
            <person name="Pan Y."/>
            <person name="Wang J."/>
            <person name="Ma R."/>
            <person name="Yu S."/>
        </authorList>
    </citation>
    <scope>NUCLEOTIDE SEQUENCE</scope>
    <source>
        <strain evidence="24">LA-IB0</strain>
        <tissue evidence="24">Leaf</tissue>
    </source>
</reference>
<organism evidence="24 25">
    <name type="scientific">Buddleja alternifolia</name>
    <dbReference type="NCBI Taxonomy" id="168488"/>
    <lineage>
        <taxon>Eukaryota</taxon>
        <taxon>Viridiplantae</taxon>
        <taxon>Streptophyta</taxon>
        <taxon>Embryophyta</taxon>
        <taxon>Tracheophyta</taxon>
        <taxon>Spermatophyta</taxon>
        <taxon>Magnoliopsida</taxon>
        <taxon>eudicotyledons</taxon>
        <taxon>Gunneridae</taxon>
        <taxon>Pentapetalae</taxon>
        <taxon>asterids</taxon>
        <taxon>lamiids</taxon>
        <taxon>Lamiales</taxon>
        <taxon>Scrophulariaceae</taxon>
        <taxon>Buddlejeae</taxon>
        <taxon>Buddleja</taxon>
    </lineage>
</organism>
<dbReference type="CDD" id="cd18034">
    <property type="entry name" value="DEXHc_dicer"/>
    <property type="match status" value="1"/>
</dbReference>
<dbReference type="PROSITE" id="PS50142">
    <property type="entry name" value="RNASE_3_2"/>
    <property type="match status" value="2"/>
</dbReference>
<dbReference type="InterPro" id="IPR003100">
    <property type="entry name" value="PAZ_dom"/>
</dbReference>
<dbReference type="SMART" id="SM00535">
    <property type="entry name" value="RIBOc"/>
    <property type="match status" value="2"/>
</dbReference>
<dbReference type="InterPro" id="IPR036085">
    <property type="entry name" value="PAZ_dom_sf"/>
</dbReference>
<name>A0AAV6YD80_9LAMI</name>
<feature type="domain" description="PAZ" evidence="20">
    <location>
        <begin position="820"/>
        <end position="935"/>
    </location>
</feature>
<dbReference type="SMART" id="SM00490">
    <property type="entry name" value="HELICc"/>
    <property type="match status" value="1"/>
</dbReference>
<evidence type="ECO:0000256" key="18">
    <source>
        <dbReference type="PROSITE-ProRule" id="PRU00657"/>
    </source>
</evidence>
<dbReference type="SUPFAM" id="SSF52540">
    <property type="entry name" value="P-loop containing nucleoside triphosphate hydrolases"/>
    <property type="match status" value="1"/>
</dbReference>
<protein>
    <submittedName>
        <fullName evidence="24">Uncharacterized protein</fullName>
    </submittedName>
</protein>
<evidence type="ECO:0000256" key="13">
    <source>
        <dbReference type="ARBA" id="ARBA00022884"/>
    </source>
</evidence>
<dbReference type="InterPro" id="IPR027417">
    <property type="entry name" value="P-loop_NTPase"/>
</dbReference>
<accession>A0AAV6YD80</accession>
<keyword evidence="7" id="KW-0547">Nucleotide-binding</keyword>
<dbReference type="Gene3D" id="3.30.160.380">
    <property type="entry name" value="Dicer dimerisation domain"/>
    <property type="match status" value="1"/>
</dbReference>
<evidence type="ECO:0000256" key="11">
    <source>
        <dbReference type="ARBA" id="ARBA00022840"/>
    </source>
</evidence>
<evidence type="ECO:0000256" key="16">
    <source>
        <dbReference type="ARBA" id="ARBA00023242"/>
    </source>
</evidence>
<dbReference type="GO" id="GO:0005737">
    <property type="term" value="C:cytoplasm"/>
    <property type="evidence" value="ECO:0007669"/>
    <property type="project" value="TreeGrafter"/>
</dbReference>
<dbReference type="GO" id="GO:0046872">
    <property type="term" value="F:metal ion binding"/>
    <property type="evidence" value="ECO:0007669"/>
    <property type="project" value="UniProtKB-KW"/>
</dbReference>
<dbReference type="EMBL" id="WHWC01000001">
    <property type="protein sequence ID" value="KAG8390724.1"/>
    <property type="molecule type" value="Genomic_DNA"/>
</dbReference>
<gene>
    <name evidence="24" type="ORF">BUALT_Bualt01G0113200</name>
</gene>
<dbReference type="InterPro" id="IPR038248">
    <property type="entry name" value="Dicer_dimer_sf"/>
</dbReference>
<keyword evidence="8" id="KW-0255">Endonuclease</keyword>
<feature type="domain" description="RNase III" evidence="19">
    <location>
        <begin position="984"/>
        <end position="1115"/>
    </location>
</feature>
<dbReference type="PROSITE" id="PS50821">
    <property type="entry name" value="PAZ"/>
    <property type="match status" value="1"/>
</dbReference>
<evidence type="ECO:0000313" key="24">
    <source>
        <dbReference type="EMBL" id="KAG8390724.1"/>
    </source>
</evidence>
<evidence type="ECO:0000256" key="10">
    <source>
        <dbReference type="ARBA" id="ARBA00022806"/>
    </source>
</evidence>
<dbReference type="FunFam" id="3.40.50.300:FF:000420">
    <property type="entry name" value="Endoribonuclease dicer-like 1"/>
    <property type="match status" value="1"/>
</dbReference>
<evidence type="ECO:0000259" key="19">
    <source>
        <dbReference type="PROSITE" id="PS50142"/>
    </source>
</evidence>
<dbReference type="Gene3D" id="3.40.50.300">
    <property type="entry name" value="P-loop containing nucleotide triphosphate hydrolases"/>
    <property type="match status" value="2"/>
</dbReference>
<evidence type="ECO:0000259" key="23">
    <source>
        <dbReference type="PROSITE" id="PS51327"/>
    </source>
</evidence>
<dbReference type="Pfam" id="PF03368">
    <property type="entry name" value="Dicer_dimer"/>
    <property type="match status" value="1"/>
</dbReference>
<dbReference type="InterPro" id="IPR036389">
    <property type="entry name" value="RNase_III_sf"/>
</dbReference>
<feature type="domain" description="Helicase C-terminal" evidence="22">
    <location>
        <begin position="375"/>
        <end position="538"/>
    </location>
</feature>
<dbReference type="CDD" id="cd18802">
    <property type="entry name" value="SF2_C_dicer"/>
    <property type="match status" value="1"/>
</dbReference>
<keyword evidence="9" id="KW-0378">Hydrolase</keyword>
<evidence type="ECO:0000256" key="14">
    <source>
        <dbReference type="ARBA" id="ARBA00023158"/>
    </source>
</evidence>
<comment type="cofactor">
    <cofactor evidence="1">
        <name>Mn(2+)</name>
        <dbReference type="ChEBI" id="CHEBI:29035"/>
    </cofactor>
</comment>
<dbReference type="SUPFAM" id="SSF101690">
    <property type="entry name" value="PAZ domain"/>
    <property type="match status" value="1"/>
</dbReference>
<dbReference type="PROSITE" id="PS51194">
    <property type="entry name" value="HELICASE_CTER"/>
    <property type="match status" value="1"/>
</dbReference>
<dbReference type="GO" id="GO:0010267">
    <property type="term" value="P:ta-siRNA processing"/>
    <property type="evidence" value="ECO:0007669"/>
    <property type="project" value="UniProtKB-ARBA"/>
</dbReference>
<dbReference type="GO" id="GO:0004386">
    <property type="term" value="F:helicase activity"/>
    <property type="evidence" value="ECO:0007669"/>
    <property type="project" value="UniProtKB-KW"/>
</dbReference>
<evidence type="ECO:0000259" key="22">
    <source>
        <dbReference type="PROSITE" id="PS51194"/>
    </source>
</evidence>
<dbReference type="SUPFAM" id="SSF54768">
    <property type="entry name" value="dsRNA-binding domain-like"/>
    <property type="match status" value="1"/>
</dbReference>
<dbReference type="PROSITE" id="PS51327">
    <property type="entry name" value="DICER_DSRBF"/>
    <property type="match status" value="1"/>
</dbReference>
<dbReference type="Pfam" id="PF00270">
    <property type="entry name" value="DEAD"/>
    <property type="match status" value="1"/>
</dbReference>
<evidence type="ECO:0000259" key="20">
    <source>
        <dbReference type="PROSITE" id="PS50821"/>
    </source>
</evidence>
<keyword evidence="15" id="KW-0464">Manganese</keyword>
<dbReference type="GO" id="GO:0003723">
    <property type="term" value="F:RNA binding"/>
    <property type="evidence" value="ECO:0007669"/>
    <property type="project" value="UniProtKB-UniRule"/>
</dbReference>
<dbReference type="SUPFAM" id="SSF69065">
    <property type="entry name" value="RNase III domain-like"/>
    <property type="match status" value="2"/>
</dbReference>
<dbReference type="Pfam" id="PF00636">
    <property type="entry name" value="Ribonuclease_3"/>
    <property type="match status" value="2"/>
</dbReference>
<proteinExistence type="inferred from homology"/>
<dbReference type="PANTHER" id="PTHR14950:SF70">
    <property type="entry name" value="ENDORIBONUCLEASE DICER HOMOLOG 2"/>
    <property type="match status" value="1"/>
</dbReference>
<comment type="caution">
    <text evidence="24">The sequence shown here is derived from an EMBL/GenBank/DDBJ whole genome shotgun (WGS) entry which is preliminary data.</text>
</comment>
<dbReference type="Pfam" id="PF00271">
    <property type="entry name" value="Helicase_C"/>
    <property type="match status" value="1"/>
</dbReference>
<keyword evidence="4" id="KW-0540">Nuclease</keyword>
<feature type="domain" description="Helicase ATP-binding" evidence="21">
    <location>
        <begin position="29"/>
        <end position="194"/>
    </location>
</feature>
<evidence type="ECO:0000256" key="1">
    <source>
        <dbReference type="ARBA" id="ARBA00001936"/>
    </source>
</evidence>
<evidence type="ECO:0000256" key="17">
    <source>
        <dbReference type="ARBA" id="ARBA00035116"/>
    </source>
</evidence>
<evidence type="ECO:0000256" key="8">
    <source>
        <dbReference type="ARBA" id="ARBA00022759"/>
    </source>
</evidence>
<sequence length="1419" mass="161018">MERTEMTSNGGKQRFSDTVPFARSYQLEALEKALKQNTVVFFETGTGKTLIAIMLLRSYTHLLKKPSPNIAVFLVPTVVLVTQQGEAVAMHTDLKVGKYYGELGVDYWDAATWKQEKDKHEVLVMTPQILLDALRHRFFKIEEIKVLIFDECHNARGKHPYASIMTEFYHRELASNNLQLPRVFGMTASPIKAKVLGSDAAYWKRISELENLMNSKVFTCDSDSVLTKYITFSTPKLKIYEHVDIPHGTYDSLEYGLISLIKKHELSLSGSNISKSKVESAKEKLNKLSSTLMFCLSELGVWLAMKLAEFYSREQEAIYIWVQKDISGERVVRAFSLDAVELFSAFLPSGPQWSIHYNLTANMTAGYLTSKVMCLIETLLEYREMNDLRCIVFVERIVTAIAIRSLLNELPEFSRWNTEYTAGNNSQLQSQSRKEQNAIIEEFRKGTVNIIVATSMLEEGLDVQSCNLVIRFDPSATICSFIQSRGRARMQNSDFVLMAKSDDCSALARVDNYLASGNIMRRECLSHADIPCEPLENEMYGEAWYKVESTGAIVTLRSGVQLLYFYCSRLPSDGYFKPYPRCIIYKELGSCTLQLPNSCPIQTITVHGNPKFLKQEACLEACMKLHQVGALTDNLVPDMVEEEAETQEFECTRSKAYIDVHAKYFPPELVSSSKHESETLYHLYSIDMLPNFQYDVKFRDVMLAIHTRLENDLTLDLDVDRGKLVVRVKYIGHIRLTSKLVALCQRFQVALFKVLLHHNLNELQEDLHQDAEEMDSAAFNYLLLPSVRSNENVLIDWKCIFAVLYTNNASWHTDCFSSRGVRHYMHTKNGLVCHCMLESSLVYTPHNGFLYCIAGTLDGFDGNTYLDLRDGECVTYKRYYELRHGIKLQYEGQTLLKGKRIFTVHNYLQRCRTPSAKEPSNRSYELPPELCSIIMAPISISTFYSYSFLPSVMHRIESLLLAANLKNKHADHCMLNVPTLTILEAITTKKCQEKIHLESLETIGDSFLKYAASQQLFKTYQNRHEGLLSLKRERIISNATLCKLGCERKITGFIRNEPFDPKTWIIPGTNCSNCILEEETPSSKKMYCGVKRKIKSKTVADVTEALIGAFLSAGGEIAALSFMSWLGITVDFVSVPYARNVAVNPELHVNIRYLESLLNYKFQDVTLLVEALTHGSYMLPEIPGCYQRLEFLGDAVLDYCITMHLYHKYPGLSPGLLTDLRSASVNNDCYAQSTIKVGLYKHILHASTELHRQIANTVHSFDDLRLTSTFGWESETTFPKASLLLQFLIGNIISSDISEFLFNVLGDVIESLAGAILVDSGYNKDTVFQSMRPLLEPLITPETLRLHPVRELTELCHKEHYILKKPLFSSQNGIACVTVEVEANGVVHKMTCFEADKKTAKKLAYKAVLKSLKESVSVA</sequence>
<evidence type="ECO:0000256" key="5">
    <source>
        <dbReference type="ARBA" id="ARBA00022723"/>
    </source>
</evidence>
<evidence type="ECO:0000256" key="7">
    <source>
        <dbReference type="ARBA" id="ARBA00022741"/>
    </source>
</evidence>
<keyword evidence="16" id="KW-0539">Nucleus</keyword>
<dbReference type="GO" id="GO:0005524">
    <property type="term" value="F:ATP binding"/>
    <property type="evidence" value="ECO:0007669"/>
    <property type="project" value="UniProtKB-KW"/>
</dbReference>
<dbReference type="InterPro" id="IPR001650">
    <property type="entry name" value="Helicase_C-like"/>
</dbReference>
<dbReference type="SMART" id="SM00487">
    <property type="entry name" value="DEXDc"/>
    <property type="match status" value="1"/>
</dbReference>
<keyword evidence="25" id="KW-1185">Reference proteome</keyword>
<keyword evidence="13 18" id="KW-0694">RNA-binding</keyword>
<comment type="cofactor">
    <cofactor evidence="2">
        <name>Mg(2+)</name>
        <dbReference type="ChEBI" id="CHEBI:18420"/>
    </cofactor>
</comment>
<keyword evidence="5" id="KW-0479">Metal-binding</keyword>
<dbReference type="PROSITE" id="PS51192">
    <property type="entry name" value="HELICASE_ATP_BIND_1"/>
    <property type="match status" value="1"/>
</dbReference>
<keyword evidence="12" id="KW-0460">Magnesium</keyword>
<dbReference type="InterPro" id="IPR000999">
    <property type="entry name" value="RNase_III_dom"/>
</dbReference>
<dbReference type="Pfam" id="PF02170">
    <property type="entry name" value="PAZ"/>
    <property type="match status" value="1"/>
</dbReference>
<evidence type="ECO:0000256" key="12">
    <source>
        <dbReference type="ARBA" id="ARBA00022842"/>
    </source>
</evidence>
<dbReference type="FunFam" id="3.30.160.380:FF:000001">
    <property type="entry name" value="Endoribonuclease dicer-like 1"/>
    <property type="match status" value="1"/>
</dbReference>
<dbReference type="GO" id="GO:0005634">
    <property type="term" value="C:nucleus"/>
    <property type="evidence" value="ECO:0007669"/>
    <property type="project" value="UniProtKB-SubCell"/>
</dbReference>
<feature type="domain" description="RNase III" evidence="19">
    <location>
        <begin position="1151"/>
        <end position="1321"/>
    </location>
</feature>